<reference evidence="3" key="1">
    <citation type="submission" date="2013-07" db="EMBL/GenBank/DDBJ databases">
        <title>The Genome Sequence of Cryptococcus dejecticola CBS10117.</title>
        <authorList>
            <consortium name="The Broad Institute Genome Sequencing Platform"/>
            <person name="Cuomo C."/>
            <person name="Litvintseva A."/>
            <person name="Chen Y."/>
            <person name="Heitman J."/>
            <person name="Sun S."/>
            <person name="Springer D."/>
            <person name="Dromer F."/>
            <person name="Young S.K."/>
            <person name="Zeng Q."/>
            <person name="Gargeya S."/>
            <person name="Fitzgerald M."/>
            <person name="Abouelleil A."/>
            <person name="Alvarado L."/>
            <person name="Berlin A.M."/>
            <person name="Chapman S.B."/>
            <person name="Dewar J."/>
            <person name="Goldberg J."/>
            <person name="Griggs A."/>
            <person name="Gujja S."/>
            <person name="Hansen M."/>
            <person name="Howarth C."/>
            <person name="Imamovic A."/>
            <person name="Larimer J."/>
            <person name="McCowan C."/>
            <person name="Murphy C."/>
            <person name="Pearson M."/>
            <person name="Priest M."/>
            <person name="Roberts A."/>
            <person name="Saif S."/>
            <person name="Shea T."/>
            <person name="Sykes S."/>
            <person name="Wortman J."/>
            <person name="Nusbaum C."/>
            <person name="Birren B."/>
        </authorList>
    </citation>
    <scope>NUCLEOTIDE SEQUENCE [LARGE SCALE GENOMIC DNA]</scope>
    <source>
        <strain evidence="3">CBS 10117</strain>
    </source>
</reference>
<feature type="compositionally biased region" description="Polar residues" evidence="1">
    <location>
        <begin position="538"/>
        <end position="550"/>
    </location>
</feature>
<dbReference type="Proteomes" id="UP000078595">
    <property type="component" value="Chromosome 3"/>
</dbReference>
<organism evidence="3">
    <name type="scientific">Kwoniella dejecticola CBS 10117</name>
    <dbReference type="NCBI Taxonomy" id="1296121"/>
    <lineage>
        <taxon>Eukaryota</taxon>
        <taxon>Fungi</taxon>
        <taxon>Dikarya</taxon>
        <taxon>Basidiomycota</taxon>
        <taxon>Agaricomycotina</taxon>
        <taxon>Tremellomycetes</taxon>
        <taxon>Tremellales</taxon>
        <taxon>Cryptococcaceae</taxon>
        <taxon>Kwoniella</taxon>
    </lineage>
</organism>
<dbReference type="VEuPathDB" id="FungiDB:I303_03096"/>
<evidence type="ECO:0000313" key="5">
    <source>
        <dbReference type="Proteomes" id="UP000078595"/>
    </source>
</evidence>
<keyword evidence="5" id="KW-1185">Reference proteome</keyword>
<evidence type="ECO:0000256" key="2">
    <source>
        <dbReference type="SAM" id="SignalP"/>
    </source>
</evidence>
<dbReference type="GeneID" id="28966795"/>
<reference evidence="4" key="3">
    <citation type="submission" date="2024-02" db="EMBL/GenBank/DDBJ databases">
        <title>Comparative genomics of Cryptococcus and Kwoniella reveals pathogenesis evolution and contrasting modes of karyotype evolution via chromosome fusion or intercentromeric recombination.</title>
        <authorList>
            <person name="Coelho M.A."/>
            <person name="David-Palma M."/>
            <person name="Shea T."/>
            <person name="Bowers K."/>
            <person name="McGinley-Smith S."/>
            <person name="Mohammad A.W."/>
            <person name="Gnirke A."/>
            <person name="Yurkov A.M."/>
            <person name="Nowrousian M."/>
            <person name="Sun S."/>
            <person name="Cuomo C.A."/>
            <person name="Heitman J."/>
        </authorList>
    </citation>
    <scope>NUCLEOTIDE SEQUENCE</scope>
    <source>
        <strain evidence="4">CBS 10117</strain>
    </source>
</reference>
<evidence type="ECO:0000256" key="1">
    <source>
        <dbReference type="SAM" id="MobiDB-lite"/>
    </source>
</evidence>
<feature type="compositionally biased region" description="Low complexity" evidence="1">
    <location>
        <begin position="593"/>
        <end position="614"/>
    </location>
</feature>
<evidence type="ECO:0000313" key="4">
    <source>
        <dbReference type="EMBL" id="WWC60503.1"/>
    </source>
</evidence>
<dbReference type="EMBL" id="KI894029">
    <property type="protein sequence ID" value="OBR87073.1"/>
    <property type="molecule type" value="Genomic_DNA"/>
</dbReference>
<name>A0A1A6AAI4_9TREE</name>
<gene>
    <name evidence="3" type="ORF">I303_03096</name>
    <name evidence="4" type="ORF">I303_103076</name>
</gene>
<keyword evidence="2" id="KW-0732">Signal</keyword>
<sequence length="809" mass="83491">MKTSTSFAILAVLATASTSFAAPLPHKNNGMDSLIDMGGKGHDRHDHIVDAAVKADVKMPKGGKHGHHARGDPLQITKSLAGAVGLPTADHLNAVGIKNGLKMGKTKNNGSPQLNPSKILNPNTITKTDKLGSALKPVKEDTGNVGQQLNHPNAGVVGQVGNTVDGILSPLEKNLLSRDLLSSLVGGLNNNVNNNINNNINSNVNSNINNYSPVGVVTKPVGSAAGGLGKTVGKITKLVEKDLLPALESEVSSLTNAKGNPVTGVVGQVTKPLGSGSGALPVHSPGVKSDLLNSSTKGGLTDLHNGPLGTNGGTVVSAEKTVGGVAAPVVHDIQSTPLKAVTGTVGKLPNTVTGLAKGVNVDPLANKVVHVNTESTLSGVQKTGDTTVNKTVNQGAVDQTVDKVNLSAFSGEGKDHRVNPHATDGTKDRTEKLVHDNTSNAKSTVKDTTGINTGKIDVSKNVKDDTKDLNLNKSATKVEKTGEKTVVKPADKAVDKVIPSAEHQKSTGSLVTANNENVNAKIVQTPGKSDKVAEKDSNSVTGSPSNSDNVNVKVAVPHQVNKEVHKTDKTVDNLDHDHKGTGKIIEKVKQVLHGSAAPSHSHSPSASASASASHKGAASASASASASGAANDVHHGGRPLLFIGYTNGLLGPTSTIASESGSVSATPIADAHFHSGSIQVNKENQKSSKLDLPLTSALHLPTPSASAKAKVEAAINKAITKPRQATITYGQKGEHVVACDGKAHGPNDMIDECIKADLLDFRPNQTEACPTDMQHDIQYGVTTDMLQGQSKESKEIQKYVRLCLTATAL</sequence>
<dbReference type="AlphaFoldDB" id="A0A1A6AAI4"/>
<proteinExistence type="predicted"/>
<dbReference type="RefSeq" id="XP_018264915.1">
    <property type="nucleotide sequence ID" value="XM_018406421.1"/>
</dbReference>
<protein>
    <submittedName>
        <fullName evidence="3">Uncharacterized protein</fullName>
    </submittedName>
</protein>
<feature type="compositionally biased region" description="Basic and acidic residues" evidence="1">
    <location>
        <begin position="412"/>
        <end position="435"/>
    </location>
</feature>
<feature type="compositionally biased region" description="Polar residues" evidence="1">
    <location>
        <begin position="436"/>
        <end position="446"/>
    </location>
</feature>
<dbReference type="KEGG" id="kdj:28966795"/>
<evidence type="ECO:0000313" key="3">
    <source>
        <dbReference type="EMBL" id="OBR87073.1"/>
    </source>
</evidence>
<feature type="region of interest" description="Disordered" evidence="1">
    <location>
        <begin position="526"/>
        <end position="614"/>
    </location>
</feature>
<feature type="signal peptide" evidence="2">
    <location>
        <begin position="1"/>
        <end position="21"/>
    </location>
</feature>
<dbReference type="OrthoDB" id="2564683at2759"/>
<feature type="region of interest" description="Disordered" evidence="1">
    <location>
        <begin position="410"/>
        <end position="446"/>
    </location>
</feature>
<feature type="compositionally biased region" description="Basic and acidic residues" evidence="1">
    <location>
        <begin position="560"/>
        <end position="589"/>
    </location>
</feature>
<reference evidence="4" key="2">
    <citation type="submission" date="2013-07" db="EMBL/GenBank/DDBJ databases">
        <authorList>
            <consortium name="The Broad Institute Genome Sequencing Platform"/>
            <person name="Cuomo C."/>
            <person name="Litvintseva A."/>
            <person name="Chen Y."/>
            <person name="Heitman J."/>
            <person name="Sun S."/>
            <person name="Springer D."/>
            <person name="Dromer F."/>
            <person name="Young S.K."/>
            <person name="Zeng Q."/>
            <person name="Gargeya S."/>
            <person name="Fitzgerald M."/>
            <person name="Abouelleil A."/>
            <person name="Alvarado L."/>
            <person name="Berlin A.M."/>
            <person name="Chapman S.B."/>
            <person name="Dewar J."/>
            <person name="Goldberg J."/>
            <person name="Griggs A."/>
            <person name="Gujja S."/>
            <person name="Hansen M."/>
            <person name="Howarth C."/>
            <person name="Imamovic A."/>
            <person name="Larimer J."/>
            <person name="McCowan C."/>
            <person name="Murphy C."/>
            <person name="Pearson M."/>
            <person name="Priest M."/>
            <person name="Roberts A."/>
            <person name="Saif S."/>
            <person name="Shea T."/>
            <person name="Sykes S."/>
            <person name="Wortman J."/>
            <person name="Nusbaum C."/>
            <person name="Birren B."/>
        </authorList>
    </citation>
    <scope>NUCLEOTIDE SEQUENCE</scope>
    <source>
        <strain evidence="4">CBS 10117</strain>
    </source>
</reference>
<accession>A0A1A6AAI4</accession>
<feature type="chain" id="PRO_5008342238" evidence="2">
    <location>
        <begin position="22"/>
        <end position="809"/>
    </location>
</feature>
<feature type="compositionally biased region" description="Basic and acidic residues" evidence="1">
    <location>
        <begin position="528"/>
        <end position="537"/>
    </location>
</feature>
<dbReference type="EMBL" id="CP144532">
    <property type="protein sequence ID" value="WWC60503.1"/>
    <property type="molecule type" value="Genomic_DNA"/>
</dbReference>